<evidence type="ECO:0000313" key="2">
    <source>
        <dbReference type="EMBL" id="MFC0843743.1"/>
    </source>
</evidence>
<keyword evidence="3" id="KW-1185">Reference proteome</keyword>
<reference evidence="2 3" key="1">
    <citation type="submission" date="2024-09" db="EMBL/GenBank/DDBJ databases">
        <authorList>
            <person name="Sun Q."/>
            <person name="Mori K."/>
        </authorList>
    </citation>
    <scope>NUCLEOTIDE SEQUENCE [LARGE SCALE GENOMIC DNA]</scope>
    <source>
        <strain evidence="2 3">JCM 4557</strain>
    </source>
</reference>
<comment type="caution">
    <text evidence="2">The sequence shown here is derived from an EMBL/GenBank/DDBJ whole genome shotgun (WGS) entry which is preliminary data.</text>
</comment>
<gene>
    <name evidence="2" type="ORF">ACFH04_08420</name>
</gene>
<dbReference type="Pfam" id="PF19813">
    <property type="entry name" value="DUF6296"/>
    <property type="match status" value="1"/>
</dbReference>
<organism evidence="2 3">
    <name type="scientific">Streptomyces noboritoensis</name>
    <dbReference type="NCBI Taxonomy" id="67337"/>
    <lineage>
        <taxon>Bacteria</taxon>
        <taxon>Bacillati</taxon>
        <taxon>Actinomycetota</taxon>
        <taxon>Actinomycetes</taxon>
        <taxon>Kitasatosporales</taxon>
        <taxon>Streptomycetaceae</taxon>
        <taxon>Streptomyces</taxon>
    </lineage>
</organism>
<proteinExistence type="predicted"/>
<dbReference type="InterPro" id="IPR046263">
    <property type="entry name" value="DUF6296"/>
</dbReference>
<feature type="region of interest" description="Disordered" evidence="1">
    <location>
        <begin position="52"/>
        <end position="83"/>
    </location>
</feature>
<evidence type="ECO:0000256" key="1">
    <source>
        <dbReference type="SAM" id="MobiDB-lite"/>
    </source>
</evidence>
<evidence type="ECO:0000313" key="3">
    <source>
        <dbReference type="Proteomes" id="UP001589887"/>
    </source>
</evidence>
<name>A0ABV6TE87_9ACTN</name>
<dbReference type="EMBL" id="JBHMQV010000009">
    <property type="protein sequence ID" value="MFC0843743.1"/>
    <property type="molecule type" value="Genomic_DNA"/>
</dbReference>
<accession>A0ABV6TE87</accession>
<sequence>MTPSSVRNVQTMILRMVRSLRRRVDRTIAGNSSAVLPAQHYGRTAADRTIVRAETSDSGEVRVLPSGGGQEPARPVRARALPS</sequence>
<protein>
    <submittedName>
        <fullName evidence="2">DUF6296 family protein</fullName>
    </submittedName>
</protein>
<dbReference type="Proteomes" id="UP001589887">
    <property type="component" value="Unassembled WGS sequence"/>
</dbReference>
<dbReference type="RefSeq" id="WP_394317442.1">
    <property type="nucleotide sequence ID" value="NZ_JBHMQV010000009.1"/>
</dbReference>